<evidence type="ECO:0000256" key="7">
    <source>
        <dbReference type="ARBA" id="ARBA00022801"/>
    </source>
</evidence>
<keyword evidence="9" id="KW-0862">Zinc</keyword>
<name>A0A8H7V749_9FUNG</name>
<evidence type="ECO:0000259" key="13">
    <source>
        <dbReference type="PROSITE" id="PS50994"/>
    </source>
</evidence>
<dbReference type="Proteomes" id="UP000603453">
    <property type="component" value="Unassembled WGS sequence"/>
</dbReference>
<dbReference type="Pfam" id="PF17917">
    <property type="entry name" value="RT_RNaseH"/>
    <property type="match status" value="1"/>
</dbReference>
<dbReference type="SUPFAM" id="SSF57756">
    <property type="entry name" value="Retrovirus zinc finger-like domains"/>
    <property type="match status" value="1"/>
</dbReference>
<evidence type="ECO:0000256" key="9">
    <source>
        <dbReference type="PROSITE-ProRule" id="PRU00047"/>
    </source>
</evidence>
<dbReference type="PROSITE" id="PS50158">
    <property type="entry name" value="ZF_CCHC"/>
    <property type="match status" value="1"/>
</dbReference>
<dbReference type="PROSITE" id="PS00141">
    <property type="entry name" value="ASP_PROTEASE"/>
    <property type="match status" value="1"/>
</dbReference>
<dbReference type="Gene3D" id="3.10.20.370">
    <property type="match status" value="1"/>
</dbReference>
<reference evidence="14" key="1">
    <citation type="submission" date="2020-12" db="EMBL/GenBank/DDBJ databases">
        <title>Metabolic potential, ecology and presence of endohyphal bacteria is reflected in genomic diversity of Mucoromycotina.</title>
        <authorList>
            <person name="Muszewska A."/>
            <person name="Okrasinska A."/>
            <person name="Steczkiewicz K."/>
            <person name="Drgas O."/>
            <person name="Orlowska M."/>
            <person name="Perlinska-Lenart U."/>
            <person name="Aleksandrzak-Piekarczyk T."/>
            <person name="Szatraj K."/>
            <person name="Zielenkiewicz U."/>
            <person name="Pilsyk S."/>
            <person name="Malc E."/>
            <person name="Mieczkowski P."/>
            <person name="Kruszewska J.S."/>
            <person name="Biernat P."/>
            <person name="Pawlowska J."/>
        </authorList>
    </citation>
    <scope>NUCLEOTIDE SEQUENCE</scope>
    <source>
        <strain evidence="14">WA0000017839</strain>
    </source>
</reference>
<feature type="domain" description="Reverse transcriptase" evidence="12">
    <location>
        <begin position="709"/>
        <end position="891"/>
    </location>
</feature>
<dbReference type="InterPro" id="IPR012337">
    <property type="entry name" value="RNaseH-like_sf"/>
</dbReference>
<keyword evidence="9" id="KW-0863">Zinc-finger</keyword>
<keyword evidence="7" id="KW-0378">Hydrolase</keyword>
<keyword evidence="5" id="KW-0645">Protease</keyword>
<dbReference type="CDD" id="cd01647">
    <property type="entry name" value="RT_LTR"/>
    <property type="match status" value="1"/>
</dbReference>
<keyword evidence="4" id="KW-0540">Nuclease</keyword>
<evidence type="ECO:0000256" key="2">
    <source>
        <dbReference type="ARBA" id="ARBA00022679"/>
    </source>
</evidence>
<dbReference type="InterPro" id="IPR036875">
    <property type="entry name" value="Znf_CCHC_sf"/>
</dbReference>
<evidence type="ECO:0000313" key="15">
    <source>
        <dbReference type="Proteomes" id="UP000603453"/>
    </source>
</evidence>
<keyword evidence="9" id="KW-0479">Metal-binding</keyword>
<keyword evidence="5" id="KW-0064">Aspartyl protease</keyword>
<dbReference type="CDD" id="cd09274">
    <property type="entry name" value="RNase_HI_RT_Ty3"/>
    <property type="match status" value="1"/>
</dbReference>
<dbReference type="InterPro" id="IPR043128">
    <property type="entry name" value="Rev_trsase/Diguanyl_cyclase"/>
</dbReference>
<dbReference type="InterPro" id="IPR001878">
    <property type="entry name" value="Znf_CCHC"/>
</dbReference>
<evidence type="ECO:0000256" key="4">
    <source>
        <dbReference type="ARBA" id="ARBA00022722"/>
    </source>
</evidence>
<evidence type="ECO:0000256" key="6">
    <source>
        <dbReference type="ARBA" id="ARBA00022759"/>
    </source>
</evidence>
<evidence type="ECO:0000259" key="12">
    <source>
        <dbReference type="PROSITE" id="PS50878"/>
    </source>
</evidence>
<dbReference type="CDD" id="cd00303">
    <property type="entry name" value="retropepsin_like"/>
    <property type="match status" value="1"/>
</dbReference>
<sequence length="1569" mass="183032">MSLQFLGVTHIKEHQKVHIVKASRNYFTDKHKQQRFKDFLLTIGFTEEHYTYKEQEQLSYEEEKHIRLVLFKLLKQFHKTRPLRSVNSRMEDQQQQQHNPFGSQGNAAITRDALAQILNALLINNNNQHEPVSPVQIPLPPHYDGTRQVAIIDNWYSAVERYLTFNNFDETRWVEYAVSLLFHRAQLWWNRINRQGTLHSWEGFKAALNLEFKPQFSNRSARDRLFELKQTQSDILLELSITNDEAIDMFTRGLKDRARTHVLMQDPIDLEAAYQCATAFESASEYGTGYHRIQEPAAPMDGPTPTDLSALQDQNRLLLNLVQQRGGSHNNMQRSETRNCFYCDKPGHLKKDCYKKKRDDEYKKKKFSNNRTNHNGYNNKFRQQLNALLDKFDTLDNDLSDSNSSHDNDFDNKNLIDLVFGIQDSPRYSDLPSNDSSIPETDIVHLNNINKMGPGLPMYKTMVGGSDFKMLIDSGASTNYVHSKLVSHALTVQAIQDQAIKTADGKQTYINQKITFRTFLGDNHKHEEIITAYVFDSKFDIILGRHWLKSTAPVPDWFEDSWKIPDKKVGHIKIYPIVHNKNTTIAAIQPTVRNEQMEEESEREDDNKDQITECYVVNFIDQETGNSASITPIDPSRASELKIDQEWKEEFAKLYPYAFKGQLTELPPHRETRDIIVTNPVDAPPIYHPPYRMSPLELNELKRQLEDLEKKGLIVPTASPYGFPILFVRKGSGPTAQLRMCCDFRSLNKITIAQRIPLPRIDECLDQLNKAICFSDIDLTSAFNQTRSSESDSIKATISHRFGQHRFLVTPFGLKNSAPYFQSIIMDTLKPYINKFVLFYVDDFLIYSKSEAEHKEHVKMVLKKLDDAKFVINPKKSHFHIKELTFLGYNITKHGILPSKLNTEAIRNWPVPTNVQQVRQFLGLAQHYKRFIHDFLGIAAPITDLTAGTGYKTRPIFWTRVCQDSFDSLKDKLCNAPLLQTVDMDKPFRIECDSSDFACGAVLLQQDAQGERKPLPHESKRYSKEERSFPAQERELLAILIALRKWRCFIDGKQYQIFTDHLPLKYFRSQKKPVPRLIRWMSEIELYNPDIQYKAGKENIVPDLLSRRDGPDCIPAARSIEPRYLYNMDQPFEDPIQDWPLLYYRDEQDWPELLKPELKQHRDKFVVRDRHVYRLYKSAKDNNVTELKFIPFAQRADGVDNFHTAFGNLSQHTVYQQMKNRAWWPGMQEDITNWLKSCPQCQMSHRSEKNIHHSVMKPLDIPPAFSRWHLDFIGELPTTKNNNRWILVAMDYAANWPIIRALKNSTGDEIVKFIYEEIVLKFGNPVEIFSDRGKKLLSNVLKQYMNKIRAKHTFTIAYYPRSNSKCERVNQIIKSMLKKYVNGDVHSWDEYIDTVTFACRIQKHTTTGHSLFFLVYGVHPRIPADFHRPQMNKFTEYDANLIAEDALQRIRHLREVRFLAEENMRNQAIKDKDKWDQLIKGNTPQVFQVGEYVLLRHESKKGLEYNWMGPYHEVNCNTDYNVYQIKELEGKLCNSWVHTDRLKPVNLTNKNINNSLSSSWYIPRTARAQ</sequence>
<dbReference type="GO" id="GO:0008270">
    <property type="term" value="F:zinc ion binding"/>
    <property type="evidence" value="ECO:0007669"/>
    <property type="project" value="UniProtKB-KW"/>
</dbReference>
<dbReference type="GO" id="GO:0003964">
    <property type="term" value="F:RNA-directed DNA polymerase activity"/>
    <property type="evidence" value="ECO:0007669"/>
    <property type="project" value="UniProtKB-KW"/>
</dbReference>
<evidence type="ECO:0000313" key="14">
    <source>
        <dbReference type="EMBL" id="KAG2209690.1"/>
    </source>
</evidence>
<dbReference type="SUPFAM" id="SSF53098">
    <property type="entry name" value="Ribonuclease H-like"/>
    <property type="match status" value="1"/>
</dbReference>
<dbReference type="PROSITE" id="PS50994">
    <property type="entry name" value="INTEGRASE"/>
    <property type="match status" value="1"/>
</dbReference>
<dbReference type="InterPro" id="IPR001969">
    <property type="entry name" value="Aspartic_peptidase_AS"/>
</dbReference>
<dbReference type="SUPFAM" id="SSF56672">
    <property type="entry name" value="DNA/RNA polymerases"/>
    <property type="match status" value="1"/>
</dbReference>
<proteinExistence type="predicted"/>
<dbReference type="Gene3D" id="3.30.70.270">
    <property type="match status" value="2"/>
</dbReference>
<comment type="caution">
    <text evidence="14">The sequence shown here is derived from an EMBL/GenBank/DDBJ whole genome shotgun (WGS) entry which is preliminary data.</text>
</comment>
<dbReference type="SMART" id="SM00343">
    <property type="entry name" value="ZnF_C2HC"/>
    <property type="match status" value="1"/>
</dbReference>
<dbReference type="OrthoDB" id="2232212at2759"/>
<dbReference type="InterPro" id="IPR000477">
    <property type="entry name" value="RT_dom"/>
</dbReference>
<feature type="domain" description="Integrase catalytic" evidence="13">
    <location>
        <begin position="1259"/>
        <end position="1431"/>
    </location>
</feature>
<dbReference type="InterPro" id="IPR036397">
    <property type="entry name" value="RNaseH_sf"/>
</dbReference>
<dbReference type="GO" id="GO:0006508">
    <property type="term" value="P:proteolysis"/>
    <property type="evidence" value="ECO:0007669"/>
    <property type="project" value="InterPro"/>
</dbReference>
<feature type="region of interest" description="Disordered" evidence="10">
    <location>
        <begin position="84"/>
        <end position="103"/>
    </location>
</feature>
<dbReference type="EMBL" id="JAEPRD010000014">
    <property type="protein sequence ID" value="KAG2209690.1"/>
    <property type="molecule type" value="Genomic_DNA"/>
</dbReference>
<dbReference type="Pfam" id="PF17921">
    <property type="entry name" value="Integrase_H2C2"/>
    <property type="match status" value="1"/>
</dbReference>
<feature type="compositionally biased region" description="Polar residues" evidence="10">
    <location>
        <begin position="85"/>
        <end position="103"/>
    </location>
</feature>
<keyword evidence="3" id="KW-0548">Nucleotidyltransferase</keyword>
<evidence type="ECO:0000256" key="8">
    <source>
        <dbReference type="ARBA" id="ARBA00022918"/>
    </source>
</evidence>
<dbReference type="Gene3D" id="1.10.340.70">
    <property type="match status" value="1"/>
</dbReference>
<dbReference type="FunFam" id="3.30.70.270:FF:000020">
    <property type="entry name" value="Transposon Tf2-6 polyprotein-like Protein"/>
    <property type="match status" value="1"/>
</dbReference>
<dbReference type="Gene3D" id="2.40.70.10">
    <property type="entry name" value="Acid Proteases"/>
    <property type="match status" value="1"/>
</dbReference>
<evidence type="ECO:0000256" key="10">
    <source>
        <dbReference type="SAM" id="MobiDB-lite"/>
    </source>
</evidence>
<organism evidence="14 15">
    <name type="scientific">Mucor saturninus</name>
    <dbReference type="NCBI Taxonomy" id="64648"/>
    <lineage>
        <taxon>Eukaryota</taxon>
        <taxon>Fungi</taxon>
        <taxon>Fungi incertae sedis</taxon>
        <taxon>Mucoromycota</taxon>
        <taxon>Mucoromycotina</taxon>
        <taxon>Mucoromycetes</taxon>
        <taxon>Mucorales</taxon>
        <taxon>Mucorineae</taxon>
        <taxon>Mucoraceae</taxon>
        <taxon>Mucor</taxon>
    </lineage>
</organism>
<evidence type="ECO:0000256" key="1">
    <source>
        <dbReference type="ARBA" id="ARBA00012493"/>
    </source>
</evidence>
<dbReference type="InterPro" id="IPR041373">
    <property type="entry name" value="RT_RNaseH"/>
</dbReference>
<dbReference type="SUPFAM" id="SSF50630">
    <property type="entry name" value="Acid proteases"/>
    <property type="match status" value="1"/>
</dbReference>
<dbReference type="PANTHER" id="PTHR37984:SF5">
    <property type="entry name" value="PROTEIN NYNRIN-LIKE"/>
    <property type="match status" value="1"/>
</dbReference>
<keyword evidence="8" id="KW-0695">RNA-directed DNA polymerase</keyword>
<dbReference type="GO" id="GO:0015074">
    <property type="term" value="P:DNA integration"/>
    <property type="evidence" value="ECO:0007669"/>
    <property type="project" value="InterPro"/>
</dbReference>
<dbReference type="InterPro" id="IPR021109">
    <property type="entry name" value="Peptidase_aspartic_dom_sf"/>
</dbReference>
<dbReference type="InterPro" id="IPR041588">
    <property type="entry name" value="Integrase_H2C2"/>
</dbReference>
<dbReference type="Pfam" id="PF00078">
    <property type="entry name" value="RVT_1"/>
    <property type="match status" value="1"/>
</dbReference>
<evidence type="ECO:0000256" key="5">
    <source>
        <dbReference type="ARBA" id="ARBA00022750"/>
    </source>
</evidence>
<keyword evidence="6" id="KW-0255">Endonuclease</keyword>
<dbReference type="GO" id="GO:0004190">
    <property type="term" value="F:aspartic-type endopeptidase activity"/>
    <property type="evidence" value="ECO:0007669"/>
    <property type="project" value="UniProtKB-KW"/>
</dbReference>
<dbReference type="GO" id="GO:0004519">
    <property type="term" value="F:endonuclease activity"/>
    <property type="evidence" value="ECO:0007669"/>
    <property type="project" value="UniProtKB-KW"/>
</dbReference>
<dbReference type="PANTHER" id="PTHR37984">
    <property type="entry name" value="PROTEIN CBG26694"/>
    <property type="match status" value="1"/>
</dbReference>
<keyword evidence="2" id="KW-0808">Transferase</keyword>
<dbReference type="InterPro" id="IPR001584">
    <property type="entry name" value="Integrase_cat-core"/>
</dbReference>
<dbReference type="PROSITE" id="PS50878">
    <property type="entry name" value="RT_POL"/>
    <property type="match status" value="1"/>
</dbReference>
<dbReference type="Gene3D" id="4.10.60.10">
    <property type="entry name" value="Zinc finger, CCHC-type"/>
    <property type="match status" value="1"/>
</dbReference>
<accession>A0A8H7V749</accession>
<dbReference type="Gene3D" id="3.30.420.10">
    <property type="entry name" value="Ribonuclease H-like superfamily/Ribonuclease H"/>
    <property type="match status" value="1"/>
</dbReference>
<protein>
    <recommendedName>
        <fullName evidence="1">RNA-directed DNA polymerase</fullName>
        <ecNumber evidence="1">2.7.7.49</ecNumber>
    </recommendedName>
</protein>
<evidence type="ECO:0000259" key="11">
    <source>
        <dbReference type="PROSITE" id="PS50158"/>
    </source>
</evidence>
<keyword evidence="15" id="KW-1185">Reference proteome</keyword>
<dbReference type="EC" id="2.7.7.49" evidence="1"/>
<feature type="domain" description="CCHC-type" evidence="11">
    <location>
        <begin position="340"/>
        <end position="353"/>
    </location>
</feature>
<gene>
    <name evidence="14" type="ORF">INT47_001836</name>
</gene>
<dbReference type="InterPro" id="IPR043502">
    <property type="entry name" value="DNA/RNA_pol_sf"/>
</dbReference>
<evidence type="ECO:0000256" key="3">
    <source>
        <dbReference type="ARBA" id="ARBA00022695"/>
    </source>
</evidence>
<dbReference type="InterPro" id="IPR050951">
    <property type="entry name" value="Retrovirus_Pol_polyprotein"/>
</dbReference>
<dbReference type="Gene3D" id="3.10.10.10">
    <property type="entry name" value="HIV Type 1 Reverse Transcriptase, subunit A, domain 1"/>
    <property type="match status" value="1"/>
</dbReference>
<dbReference type="GO" id="GO:0003676">
    <property type="term" value="F:nucleic acid binding"/>
    <property type="evidence" value="ECO:0007669"/>
    <property type="project" value="InterPro"/>
</dbReference>
<dbReference type="GO" id="GO:0005634">
    <property type="term" value="C:nucleus"/>
    <property type="evidence" value="ECO:0007669"/>
    <property type="project" value="UniProtKB-ARBA"/>
</dbReference>